<sequence length="306" mass="32731">MAEPHGGTTQKRRPKPLVTVLLAVLALHLIALGVTTVEGKRAFAIRMRSKSNHNTGGALGRNSRKNYHHMHQEGVGGMVRNPPVPDVQPPRPIGWSVDGAHGNSHPVGPPPAYPGLSHHAVPAGGAPPGYSHSRGLPPSYGEAVGGHQHSYAAAAPLVAPRHYDYNHNSALYGDSNAIGSSYGSSYGYHPRGSSPFSMGSILTGAALWHVAHGIGHHHHHRPYAHEHGGINSEEHYYNNHHNSHHHQQQQQQQQQGGEGETSTLPPEVENPHIQVNANFDFGPSPHPQEASGSTTSESVTQASTRT</sequence>
<reference evidence="2 3" key="1">
    <citation type="journal article" date="2017" name="G3 (Bethesda)">
        <title>The Physical Genome Mapping of Anopheles albimanus Corrected Scaffold Misassemblies and Identified Interarm Rearrangements in Genus Anopheles.</title>
        <authorList>
            <person name="Artemov G.N."/>
            <person name="Peery A.N."/>
            <person name="Jiang X."/>
            <person name="Tu Z."/>
            <person name="Stegniy V.N."/>
            <person name="Sharakhova M.V."/>
            <person name="Sharakhov I.V."/>
        </authorList>
    </citation>
    <scope>NUCLEOTIDE SEQUENCE [LARGE SCALE GENOMIC DNA]</scope>
    <source>
        <strain evidence="2 3">ALBI9_A</strain>
    </source>
</reference>
<dbReference type="EnsemblMetazoa" id="AALB001121-RA">
    <property type="protein sequence ID" value="AALB001121-PA"/>
    <property type="gene ID" value="AALB001121"/>
</dbReference>
<dbReference type="GeneID" id="118456177"/>
<evidence type="ECO:0000313" key="3">
    <source>
        <dbReference type="Proteomes" id="UP000069272"/>
    </source>
</evidence>
<name>A0A182F3T1_ANOAL</name>
<dbReference type="Proteomes" id="UP000069272">
    <property type="component" value="Chromosome 2L"/>
</dbReference>
<accession>A0A182F3T1</accession>
<organism evidence="2 3">
    <name type="scientific">Anopheles albimanus</name>
    <name type="common">New world malaria mosquito</name>
    <dbReference type="NCBI Taxonomy" id="7167"/>
    <lineage>
        <taxon>Eukaryota</taxon>
        <taxon>Metazoa</taxon>
        <taxon>Ecdysozoa</taxon>
        <taxon>Arthropoda</taxon>
        <taxon>Hexapoda</taxon>
        <taxon>Insecta</taxon>
        <taxon>Pterygota</taxon>
        <taxon>Neoptera</taxon>
        <taxon>Endopterygota</taxon>
        <taxon>Diptera</taxon>
        <taxon>Nematocera</taxon>
        <taxon>Culicoidea</taxon>
        <taxon>Culicidae</taxon>
        <taxon>Anophelinae</taxon>
        <taxon>Anopheles</taxon>
    </lineage>
</organism>
<proteinExistence type="predicted"/>
<protein>
    <submittedName>
        <fullName evidence="2">Uncharacterized protein</fullName>
    </submittedName>
</protein>
<feature type="compositionally biased region" description="Polar residues" evidence="1">
    <location>
        <begin position="290"/>
        <end position="306"/>
    </location>
</feature>
<keyword evidence="3" id="KW-1185">Reference proteome</keyword>
<dbReference type="AlphaFoldDB" id="A0A182F3T1"/>
<evidence type="ECO:0000313" key="2">
    <source>
        <dbReference type="EnsemblMetazoa" id="AALB001121-PA"/>
    </source>
</evidence>
<dbReference type="RefSeq" id="XP_035772620.1">
    <property type="nucleotide sequence ID" value="XM_035916727.1"/>
</dbReference>
<dbReference type="VEuPathDB" id="VectorBase:AALB001121"/>
<feature type="region of interest" description="Disordered" evidence="1">
    <location>
        <begin position="218"/>
        <end position="306"/>
    </location>
</feature>
<feature type="compositionally biased region" description="Basic and acidic residues" evidence="1">
    <location>
        <begin position="223"/>
        <end position="237"/>
    </location>
</feature>
<reference evidence="2" key="2">
    <citation type="submission" date="2022-08" db="UniProtKB">
        <authorList>
            <consortium name="EnsemblMetazoa"/>
        </authorList>
    </citation>
    <scope>IDENTIFICATION</scope>
    <source>
        <strain evidence="2">STECLA/ALBI9_A</strain>
    </source>
</reference>
<dbReference type="OrthoDB" id="7741578at2759"/>
<dbReference type="VEuPathDB" id="VectorBase:AALB20_033128"/>
<evidence type="ECO:0000256" key="1">
    <source>
        <dbReference type="SAM" id="MobiDB-lite"/>
    </source>
</evidence>
<feature type="region of interest" description="Disordered" evidence="1">
    <location>
        <begin position="96"/>
        <end position="145"/>
    </location>
</feature>
<dbReference type="KEGG" id="aali:118456177"/>